<sequence>MPRFTLPSMKLRYADALLPSLLLLVYITITYLSGFALMINGHSVVGWLFGILLLAHSMILIAYLIHDLSHQAFFMDRRANEYLGNVLSFLVGASYTPYADLRSKHMRHHVDRADVIAIDYRAFLLRHPLLLRVFQMAEWLYIPAIDILMHGLVIASPFIFKSYKALRTRVLIMLAIRIVLFAILAWTAWQALVGYCLAYVLFIHVLRLMDMHQHTYDVVVGVDEKGHLRPDADYERQNTYSNPLGNSRLINLLVLNFGYHNAHHEKPTAPWYRLPELHRELYGDRPTLNTFPIREVLSNLHRHRVARVIASDTTRMGGETPNFVGLYGVSFLTTI</sequence>
<dbReference type="RefSeq" id="WP_015485519.1">
    <property type="nucleotide sequence ID" value="NC_020888.1"/>
</dbReference>
<dbReference type="PANTHER" id="PTHR12879">
    <property type="entry name" value="SPHINGOLIPID DELTA 4 DESATURASE/C-4 HYDROXYLASE PROTEIN DES2"/>
    <property type="match status" value="1"/>
</dbReference>
<keyword evidence="1" id="KW-0472">Membrane</keyword>
<evidence type="ECO:0000256" key="1">
    <source>
        <dbReference type="SAM" id="Phobius"/>
    </source>
</evidence>
<evidence type="ECO:0000313" key="4">
    <source>
        <dbReference type="Proteomes" id="UP000011866"/>
    </source>
</evidence>
<feature type="transmembrane region" description="Helical" evidence="1">
    <location>
        <begin position="45"/>
        <end position="66"/>
    </location>
</feature>
<dbReference type="eggNOG" id="COG3239">
    <property type="taxonomic scope" value="Bacteria"/>
</dbReference>
<evidence type="ECO:0000313" key="3">
    <source>
        <dbReference type="EMBL" id="CCU70778.1"/>
    </source>
</evidence>
<protein>
    <submittedName>
        <fullName evidence="3">Fatty acid desaturase</fullName>
    </submittedName>
</protein>
<keyword evidence="1" id="KW-0812">Transmembrane</keyword>
<dbReference type="HOGENOM" id="CLU_816041_0_0_6"/>
<feature type="transmembrane region" description="Helical" evidence="1">
    <location>
        <begin position="21"/>
        <end position="39"/>
    </location>
</feature>
<dbReference type="Pfam" id="PF00487">
    <property type="entry name" value="FA_desaturase"/>
    <property type="match status" value="1"/>
</dbReference>
<feature type="transmembrane region" description="Helical" evidence="1">
    <location>
        <begin position="139"/>
        <end position="158"/>
    </location>
</feature>
<organism evidence="3 4">
    <name type="scientific">Thalassolituus oleivorans MIL-1</name>
    <dbReference type="NCBI Taxonomy" id="1298593"/>
    <lineage>
        <taxon>Bacteria</taxon>
        <taxon>Pseudomonadati</taxon>
        <taxon>Pseudomonadota</taxon>
        <taxon>Gammaproteobacteria</taxon>
        <taxon>Oceanospirillales</taxon>
        <taxon>Oceanospirillaceae</taxon>
        <taxon>Thalassolituus</taxon>
    </lineage>
</organism>
<dbReference type="PATRIC" id="fig|1298593.3.peg.326"/>
<reference evidence="3 4" key="1">
    <citation type="journal article" date="2013" name="Genome Announc.">
        <title>Genome Sequence of Thalassolituus oleivorans MIL-1 (DSM 14913T).</title>
        <authorList>
            <person name="Golyshin P.N."/>
            <person name="Werner J."/>
            <person name="Chernikova T.N."/>
            <person name="Tran H."/>
            <person name="Ferrer M."/>
            <person name="Yakimov M.M."/>
            <person name="Teeling H."/>
            <person name="Golyshina O.V."/>
        </authorList>
    </citation>
    <scope>NUCLEOTIDE SEQUENCE [LARGE SCALE GENOMIC DNA]</scope>
    <source>
        <strain evidence="3 4">MIL-1</strain>
    </source>
</reference>
<evidence type="ECO:0000259" key="2">
    <source>
        <dbReference type="Pfam" id="PF00487"/>
    </source>
</evidence>
<dbReference type="Proteomes" id="UP000011866">
    <property type="component" value="Chromosome"/>
</dbReference>
<accession>M5DMX7</accession>
<dbReference type="KEGG" id="tol:TOL_0335"/>
<keyword evidence="4" id="KW-1185">Reference proteome</keyword>
<dbReference type="InterPro" id="IPR005804">
    <property type="entry name" value="FA_desaturase_dom"/>
</dbReference>
<gene>
    <name evidence="3" type="ORF">TOL_0335</name>
</gene>
<dbReference type="GO" id="GO:0042284">
    <property type="term" value="F:sphingolipid delta-4 desaturase activity"/>
    <property type="evidence" value="ECO:0007669"/>
    <property type="project" value="TreeGrafter"/>
</dbReference>
<dbReference type="AlphaFoldDB" id="M5DMX7"/>
<proteinExistence type="predicted"/>
<dbReference type="GO" id="GO:0046513">
    <property type="term" value="P:ceramide biosynthetic process"/>
    <property type="evidence" value="ECO:0007669"/>
    <property type="project" value="TreeGrafter"/>
</dbReference>
<dbReference type="EMBL" id="HF680312">
    <property type="protein sequence ID" value="CCU70778.1"/>
    <property type="molecule type" value="Genomic_DNA"/>
</dbReference>
<dbReference type="PANTHER" id="PTHR12879:SF8">
    <property type="entry name" value="SPHINGOLIPID DELTA(4)-DESATURASE DES1"/>
    <property type="match status" value="1"/>
</dbReference>
<feature type="domain" description="Fatty acid desaturase" evidence="2">
    <location>
        <begin position="46"/>
        <end position="284"/>
    </location>
</feature>
<name>M5DMX7_9GAMM</name>
<keyword evidence="1" id="KW-1133">Transmembrane helix</keyword>
<dbReference type="GeneID" id="79175338"/>
<dbReference type="GO" id="GO:0016020">
    <property type="term" value="C:membrane"/>
    <property type="evidence" value="ECO:0007669"/>
    <property type="project" value="GOC"/>
</dbReference>
<dbReference type="STRING" id="187493.CN03_02215"/>
<feature type="transmembrane region" description="Helical" evidence="1">
    <location>
        <begin position="82"/>
        <end position="99"/>
    </location>
</feature>